<keyword evidence="2" id="KW-0325">Glycoprotein</keyword>
<evidence type="ECO:0000313" key="4">
    <source>
        <dbReference type="EMBL" id="THW37732.1"/>
    </source>
</evidence>
<comment type="caution">
    <text evidence="4">The sequence shown here is derived from an EMBL/GenBank/DDBJ whole genome shotgun (WGS) entry which is preliminary data.</text>
</comment>
<evidence type="ECO:0000256" key="3">
    <source>
        <dbReference type="PIRSR" id="PIRSR000894-2"/>
    </source>
</evidence>
<keyword evidence="1" id="KW-0378">Hydrolase</keyword>
<dbReference type="PANTHER" id="PTHR20963:SF18">
    <property type="entry name" value="ACID PHOSPHATASE PHO11-RELATED"/>
    <property type="match status" value="1"/>
</dbReference>
<dbReference type="GO" id="GO:0009277">
    <property type="term" value="C:fungal-type cell wall"/>
    <property type="evidence" value="ECO:0007669"/>
    <property type="project" value="TreeGrafter"/>
</dbReference>
<dbReference type="AlphaFoldDB" id="A0A4S8XD93"/>
<dbReference type="InterPro" id="IPR016274">
    <property type="entry name" value="Histidine_acid_Pase_euk"/>
</dbReference>
<dbReference type="CDD" id="cd07061">
    <property type="entry name" value="HP_HAP_like"/>
    <property type="match status" value="1"/>
</dbReference>
<dbReference type="InterPro" id="IPR000560">
    <property type="entry name" value="His_Pase_clade-2"/>
</dbReference>
<evidence type="ECO:0000256" key="2">
    <source>
        <dbReference type="ARBA" id="ARBA00023180"/>
    </source>
</evidence>
<protein>
    <submittedName>
        <fullName evidence="4">Phosphoglycerate mutase-like protein</fullName>
    </submittedName>
</protein>
<gene>
    <name evidence="4" type="ORF">D6D22_07059</name>
</gene>
<dbReference type="Pfam" id="PF00328">
    <property type="entry name" value="His_Phos_2"/>
    <property type="match status" value="1"/>
</dbReference>
<evidence type="ECO:0000313" key="5">
    <source>
        <dbReference type="Proteomes" id="UP000310687"/>
    </source>
</evidence>
<dbReference type="SUPFAM" id="SSF53254">
    <property type="entry name" value="Phosphoglycerate mutase-like"/>
    <property type="match status" value="1"/>
</dbReference>
<dbReference type="Gene3D" id="3.40.50.1240">
    <property type="entry name" value="Phosphoglycerate mutase-like"/>
    <property type="match status" value="1"/>
</dbReference>
<dbReference type="EMBL" id="QZAL01000115">
    <property type="protein sequence ID" value="THW37732.1"/>
    <property type="molecule type" value="Genomic_DNA"/>
</dbReference>
<feature type="disulfide bond" evidence="3">
    <location>
        <begin position="303"/>
        <end position="316"/>
    </location>
</feature>
<organism evidence="4 5">
    <name type="scientific">Aureobasidium pullulans</name>
    <name type="common">Black yeast</name>
    <name type="synonym">Pullularia pullulans</name>
    <dbReference type="NCBI Taxonomy" id="5580"/>
    <lineage>
        <taxon>Eukaryota</taxon>
        <taxon>Fungi</taxon>
        <taxon>Dikarya</taxon>
        <taxon>Ascomycota</taxon>
        <taxon>Pezizomycotina</taxon>
        <taxon>Dothideomycetes</taxon>
        <taxon>Dothideomycetidae</taxon>
        <taxon>Dothideales</taxon>
        <taxon>Saccotheciaceae</taxon>
        <taxon>Aureobasidium</taxon>
    </lineage>
</organism>
<name>A0A4S8XD93_AURPU</name>
<dbReference type="Proteomes" id="UP000310687">
    <property type="component" value="Unassembled WGS sequence"/>
</dbReference>
<sequence>MAVFAVSLYLGLQQEVQWLRPTRDYFGAIMNNWKYPQISATNTTSDWNILYHLGGNGPWIPKVDGVVEGGLAPPEGCRVEQVHMVRALHQTVFPILVPELFAGGQTQRTIPNKSNSRNTEMVSLHNRLRTLDFNLQGDLSFFHNWTFFMPQNYTSEIGKLIPTGPYAGTLGAFAAGVSLRTQYPDLQAASLSRNQTNFWAADSHRVEESAKYFAAGFWGIEWRDVARLQVIPETKELGADTLTTGVTCVDYLRPHNPEGRHKGLHKLVEWQKHYVPPIIARMESQNPGLNLTIHEVFSMQQLCGFEILARGSSLWCNIFTEHEWKDFEYARDLLHYYRTGPGNKYSSARGFPFLNATTNILSTGPSAGSIFFSFVHDGDILPLLSTLDLFPSSPLPTDHAPEPRVWKISDVVPMGGRVIFERLACPQIYCHSNAPLYPNHIYCDPPKDEPYIRVIINDGVVAIPDCQDGPGKSCALASFERKVMLRGWEVGDFGKTCGLEEGAADKVTFLHQ</sequence>
<feature type="disulfide bond" evidence="3">
    <location>
        <begin position="466"/>
        <end position="474"/>
    </location>
</feature>
<proteinExistence type="predicted"/>
<dbReference type="GO" id="GO:0003993">
    <property type="term" value="F:acid phosphatase activity"/>
    <property type="evidence" value="ECO:0007669"/>
    <property type="project" value="TreeGrafter"/>
</dbReference>
<dbReference type="PANTHER" id="PTHR20963">
    <property type="entry name" value="MULTIPLE INOSITOL POLYPHOSPHATE PHOSPHATASE-RELATED"/>
    <property type="match status" value="1"/>
</dbReference>
<reference evidence="4 5" key="1">
    <citation type="submission" date="2018-10" db="EMBL/GenBank/DDBJ databases">
        <title>Fifty Aureobasidium pullulans genomes reveal a recombining polyextremotolerant generalist.</title>
        <authorList>
            <person name="Gostincar C."/>
            <person name="Turk M."/>
            <person name="Zajc J."/>
            <person name="Gunde-Cimerman N."/>
        </authorList>
    </citation>
    <scope>NUCLEOTIDE SEQUENCE [LARGE SCALE GENOMIC DNA]</scope>
    <source>
        <strain evidence="4 5">EXF-11013</strain>
    </source>
</reference>
<keyword evidence="3" id="KW-1015">Disulfide bond</keyword>
<dbReference type="PIRSF" id="PIRSF000894">
    <property type="entry name" value="Acid_phosphatase"/>
    <property type="match status" value="1"/>
</dbReference>
<accession>A0A4S8XD93</accession>
<evidence type="ECO:0000256" key="1">
    <source>
        <dbReference type="ARBA" id="ARBA00022801"/>
    </source>
</evidence>
<dbReference type="InterPro" id="IPR029033">
    <property type="entry name" value="His_PPase_superfam"/>
</dbReference>